<dbReference type="KEGG" id="cmic:caldi_16970"/>
<reference evidence="10" key="1">
    <citation type="submission" date="2022-03" db="EMBL/GenBank/DDBJ databases">
        <title>Complete genome sequence of Caldinitratiruptor microaerophilus.</title>
        <authorList>
            <person name="Mukaiyama R."/>
            <person name="Nishiyama T."/>
            <person name="Ueda K."/>
        </authorList>
    </citation>
    <scope>NUCLEOTIDE SEQUENCE</scope>
    <source>
        <strain evidence="10">JCM 16183</strain>
    </source>
</reference>
<keyword evidence="11" id="KW-1185">Reference proteome</keyword>
<dbReference type="InterPro" id="IPR036277">
    <property type="entry name" value="SMC_hinge_sf"/>
</dbReference>
<dbReference type="InterPro" id="IPR010935">
    <property type="entry name" value="SMC_hinge"/>
</dbReference>
<evidence type="ECO:0000313" key="11">
    <source>
        <dbReference type="Proteomes" id="UP001163687"/>
    </source>
</evidence>
<keyword evidence="6 7" id="KW-0238">DNA-binding</keyword>
<dbReference type="GO" id="GO:0007059">
    <property type="term" value="P:chromosome segregation"/>
    <property type="evidence" value="ECO:0007669"/>
    <property type="project" value="UniProtKB-UniRule"/>
</dbReference>
<comment type="function">
    <text evidence="7">Required for chromosome condensation and partitioning.</text>
</comment>
<feature type="domain" description="SMC hinge" evidence="9">
    <location>
        <begin position="525"/>
        <end position="644"/>
    </location>
</feature>
<dbReference type="EMBL" id="AP025628">
    <property type="protein sequence ID" value="BDG60607.1"/>
    <property type="molecule type" value="Genomic_DNA"/>
</dbReference>
<dbReference type="InterPro" id="IPR003395">
    <property type="entry name" value="RecF/RecN/SMC_N"/>
</dbReference>
<evidence type="ECO:0000256" key="6">
    <source>
        <dbReference type="ARBA" id="ARBA00023125"/>
    </source>
</evidence>
<dbReference type="Pfam" id="PF06470">
    <property type="entry name" value="SMC_hinge"/>
    <property type="match status" value="1"/>
</dbReference>
<feature type="binding site" evidence="7">
    <location>
        <begin position="32"/>
        <end position="39"/>
    </location>
    <ligand>
        <name>ATP</name>
        <dbReference type="ChEBI" id="CHEBI:30616"/>
    </ligand>
</feature>
<dbReference type="CDD" id="cd03278">
    <property type="entry name" value="ABC_SMC_barmotin"/>
    <property type="match status" value="1"/>
</dbReference>
<comment type="domain">
    <text evidence="7">Contains large globular domains required for ATP hydrolysis at each terminus and a third globular domain forming a flexible hinge near the middle of the molecule. These domains are separated by coiled-coil structures.</text>
</comment>
<dbReference type="GO" id="GO:0005737">
    <property type="term" value="C:cytoplasm"/>
    <property type="evidence" value="ECO:0007669"/>
    <property type="project" value="UniProtKB-SubCell"/>
</dbReference>
<dbReference type="AlphaFoldDB" id="A0AA35CK54"/>
<dbReference type="InterPro" id="IPR027417">
    <property type="entry name" value="P-loop_NTPase"/>
</dbReference>
<dbReference type="GO" id="GO:0005694">
    <property type="term" value="C:chromosome"/>
    <property type="evidence" value="ECO:0007669"/>
    <property type="project" value="InterPro"/>
</dbReference>
<dbReference type="SUPFAM" id="SSF52540">
    <property type="entry name" value="P-loop containing nucleoside triphosphate hydrolases"/>
    <property type="match status" value="1"/>
</dbReference>
<evidence type="ECO:0000256" key="5">
    <source>
        <dbReference type="ARBA" id="ARBA00023054"/>
    </source>
</evidence>
<evidence type="ECO:0000256" key="4">
    <source>
        <dbReference type="ARBA" id="ARBA00022840"/>
    </source>
</evidence>
<protein>
    <recommendedName>
        <fullName evidence="7">Chromosome partition protein Smc</fullName>
    </recommendedName>
</protein>
<gene>
    <name evidence="7" type="primary">smc</name>
    <name evidence="10" type="ORF">caldi_16970</name>
</gene>
<feature type="coiled-coil region" evidence="7">
    <location>
        <begin position="1001"/>
        <end position="1035"/>
    </location>
</feature>
<dbReference type="HAMAP" id="MF_01894">
    <property type="entry name" value="Smc_prok"/>
    <property type="match status" value="1"/>
</dbReference>
<dbReference type="GO" id="GO:0007062">
    <property type="term" value="P:sister chromatid cohesion"/>
    <property type="evidence" value="ECO:0007669"/>
    <property type="project" value="InterPro"/>
</dbReference>
<proteinExistence type="inferred from homology"/>
<dbReference type="Pfam" id="PF02463">
    <property type="entry name" value="SMC_N"/>
    <property type="match status" value="1"/>
</dbReference>
<comment type="similarity">
    <text evidence="7">Belongs to the SMC family.</text>
</comment>
<evidence type="ECO:0000256" key="2">
    <source>
        <dbReference type="ARBA" id="ARBA00022490"/>
    </source>
</evidence>
<dbReference type="SMART" id="SM00968">
    <property type="entry name" value="SMC_hinge"/>
    <property type="match status" value="1"/>
</dbReference>
<dbReference type="GO" id="GO:0006260">
    <property type="term" value="P:DNA replication"/>
    <property type="evidence" value="ECO:0007669"/>
    <property type="project" value="UniProtKB-UniRule"/>
</dbReference>
<dbReference type="GO" id="GO:0003677">
    <property type="term" value="F:DNA binding"/>
    <property type="evidence" value="ECO:0007669"/>
    <property type="project" value="UniProtKB-UniRule"/>
</dbReference>
<dbReference type="SUPFAM" id="SSF75553">
    <property type="entry name" value="Smc hinge domain"/>
    <property type="match status" value="1"/>
</dbReference>
<dbReference type="RefSeq" id="WP_264844618.1">
    <property type="nucleotide sequence ID" value="NZ_AP025628.1"/>
</dbReference>
<keyword evidence="5 7" id="KW-0175">Coiled coil</keyword>
<feature type="coiled-coil region" evidence="7">
    <location>
        <begin position="167"/>
        <end position="201"/>
    </location>
</feature>
<dbReference type="GO" id="GO:0016887">
    <property type="term" value="F:ATP hydrolysis activity"/>
    <property type="evidence" value="ECO:0007669"/>
    <property type="project" value="InterPro"/>
</dbReference>
<organism evidence="10 11">
    <name type="scientific">Caldinitratiruptor microaerophilus</name>
    <dbReference type="NCBI Taxonomy" id="671077"/>
    <lineage>
        <taxon>Bacteria</taxon>
        <taxon>Bacillati</taxon>
        <taxon>Bacillota</taxon>
        <taxon>Clostridia</taxon>
        <taxon>Eubacteriales</taxon>
        <taxon>Symbiobacteriaceae</taxon>
        <taxon>Caldinitratiruptor</taxon>
    </lineage>
</organism>
<dbReference type="FunFam" id="3.40.50.300:FF:000901">
    <property type="entry name" value="Chromosome partition protein Smc"/>
    <property type="match status" value="1"/>
</dbReference>
<dbReference type="Gene3D" id="3.40.50.300">
    <property type="entry name" value="P-loop containing nucleotide triphosphate hydrolases"/>
    <property type="match status" value="2"/>
</dbReference>
<dbReference type="Gene3D" id="3.30.70.1620">
    <property type="match status" value="1"/>
</dbReference>
<evidence type="ECO:0000256" key="7">
    <source>
        <dbReference type="HAMAP-Rule" id="MF_01894"/>
    </source>
</evidence>
<dbReference type="Proteomes" id="UP001163687">
    <property type="component" value="Chromosome"/>
</dbReference>
<evidence type="ECO:0000256" key="1">
    <source>
        <dbReference type="ARBA" id="ARBA00004496"/>
    </source>
</evidence>
<accession>A0AA35CK54</accession>
<feature type="region of interest" description="Disordered" evidence="8">
    <location>
        <begin position="394"/>
        <end position="430"/>
    </location>
</feature>
<dbReference type="GO" id="GO:0005524">
    <property type="term" value="F:ATP binding"/>
    <property type="evidence" value="ECO:0007669"/>
    <property type="project" value="UniProtKB-UniRule"/>
</dbReference>
<evidence type="ECO:0000259" key="9">
    <source>
        <dbReference type="SMART" id="SM00968"/>
    </source>
</evidence>
<dbReference type="Gene3D" id="1.20.1060.20">
    <property type="match status" value="1"/>
</dbReference>
<dbReference type="PIRSF" id="PIRSF005719">
    <property type="entry name" value="SMC"/>
    <property type="match status" value="1"/>
</dbReference>
<dbReference type="NCBIfam" id="TIGR02168">
    <property type="entry name" value="SMC_prok_B"/>
    <property type="match status" value="1"/>
</dbReference>
<keyword evidence="4 7" id="KW-0067">ATP-binding</keyword>
<feature type="compositionally biased region" description="Basic and acidic residues" evidence="8">
    <location>
        <begin position="395"/>
        <end position="430"/>
    </location>
</feature>
<dbReference type="InterPro" id="IPR024704">
    <property type="entry name" value="SMC"/>
</dbReference>
<sequence length="1194" mass="129609">MYLKRLELIGFKSFAEKTVLEFGPGITAVVGPNGSGKSNIADALRWVLGEPSIRELRGSRVEDVIFAGAEKRRPLGFAEVSLTLDNSDGGLPVAFTEVVVTRRVDRGGEVEYLLNGSPCRLKDVHDLFLDTGLGRDSYSVIGQGRIDQVLSARPEDRRGVFEEAAGIARYRVRRREAARRLAETEQNLLRLGDLIQEVSARLADLAVQAETARRHQGLTAEVDRLERGLLALALVRTERALEGQRAREASAAGRMGEAERELEKAEAALGTARALAAALQEEGAALQATLADLAARLEQARGRARLAEQEARRAAEEAVRLESEIATSATRLREVEEEAGATAARAAQVAAERAEAEARLAGAEARLGDLRQAQEEARDQAESERARAFAAAEAAAERRNRAQAEERAGAEADRRLAQLGERQRALEKEERAARERTREVAARLEHLAGRRAELSRCLEAAGAASRQAEAEAKAHAAKLERLRARQGAVASRLALLEELRAGFEGFGRGTRTVLRGREEGKPWARGVVGAVAELVRADAAYERALEVALGGAVNDVVVESERVARACIEELKRSGGGRATFLPLDLVRPSGLSAAERAQLAAVPGFVGVAADLCRFDERVAPAIRHLLGRVAVARDLEAAIAMGRRTDLRLRIVTLDGELVSPGGAITGGAETGRGGGLLARERERAELAAERQALEQAIRQASAALEEARRRAGEAAREGAEAGEALRRVEVEAAALQAEAARWAAEADRLGRERDALAREAAALQAERSGGEEVRERLLREAEALEAEQAAAAAALEAALARAEALGREAEAAGRDVTALRVRLAELAQEERALAAQEDRVARERGRLRQELEDRQERLAAARRREEQARADLAIAREEEQARAAEREEAAGRKAALDRRLLEVQGQIAGLERQARQLRRTTQELQSLVAGARAEAARLEGELEGLRARAREQFGADPARLTAEALAPEEAQEARQRLAELREAILALGPVNLAAVEEHRQATERHAFLTAQARDLEEARESLYRAIDELDRRIESQFRSAFERIRREFRDVYRGLFEGGQADLVLLDESNLLETGVEIVVQPPGKKETPLAALSGGERALTAAALLFALLRVRPSPFVVLDEVDAALDEANVARFGRYLSELSKTTQVICITHQRGTMAVADALYGVTMEGNGVSRVVSVRLQDADRRLAG</sequence>
<evidence type="ECO:0000256" key="8">
    <source>
        <dbReference type="SAM" id="MobiDB-lite"/>
    </source>
</evidence>
<keyword evidence="2 7" id="KW-0963">Cytoplasm</keyword>
<feature type="coiled-coil region" evidence="7">
    <location>
        <begin position="679"/>
        <end position="951"/>
    </location>
</feature>
<dbReference type="PANTHER" id="PTHR43977">
    <property type="entry name" value="STRUCTURAL MAINTENANCE OF CHROMOSOMES PROTEIN 3"/>
    <property type="match status" value="1"/>
</dbReference>
<dbReference type="FunFam" id="3.40.50.300:FF:000984">
    <property type="entry name" value="Chromosome partition protein Smc"/>
    <property type="match status" value="1"/>
</dbReference>
<evidence type="ECO:0000313" key="10">
    <source>
        <dbReference type="EMBL" id="BDG60607.1"/>
    </source>
</evidence>
<dbReference type="InterPro" id="IPR011890">
    <property type="entry name" value="SMC_prok"/>
</dbReference>
<evidence type="ECO:0000256" key="3">
    <source>
        <dbReference type="ARBA" id="ARBA00022741"/>
    </source>
</evidence>
<keyword evidence="3 7" id="KW-0547">Nucleotide-binding</keyword>
<comment type="subcellular location">
    <subcellularLocation>
        <location evidence="1 7">Cytoplasm</location>
    </subcellularLocation>
</comment>
<name>A0AA35CK54_9FIRM</name>
<dbReference type="GO" id="GO:0030261">
    <property type="term" value="P:chromosome condensation"/>
    <property type="evidence" value="ECO:0007669"/>
    <property type="project" value="InterPro"/>
</dbReference>
<comment type="subunit">
    <text evidence="7">Homodimer.</text>
</comment>